<dbReference type="eggNOG" id="ENOG502R5U1">
    <property type="taxonomic scope" value="Eukaryota"/>
</dbReference>
<sequence length="218" mass="23400">MSSDLHSASDVIAGRRLLSRLQHLSASFMSFSACTSGQGPADASSTLCTASIFTASRACSATLRSSSPVSICRITMPNAYTSDSVVSSPVMKNTGSMYPAVPIGFVRRPMVSSSSGFTCTARAVPKSPSRLALPASRRMLVSFTSAWMMAWGRLEWRYASAERSSPRILTRSFHRRPLESLSLSVPLGRCSYTRPHDSGHTPISLTMCGCSNLLSTTT</sequence>
<dbReference type="Proteomes" id="UP000007305">
    <property type="component" value="Chromosome 2"/>
</dbReference>
<accession>B6SK37</accession>
<keyword evidence="4" id="KW-1185">Reference proteome</keyword>
<proteinExistence type="evidence at transcript level"/>
<dbReference type="EnsemblPlants" id="Zm00001eb095900_T001">
    <property type="protein sequence ID" value="Zm00001eb095900_P001"/>
    <property type="gene ID" value="Zm00001eb095900"/>
</dbReference>
<dbReference type="EMBL" id="EU953102">
    <property type="protein sequence ID" value="ACG25220.1"/>
    <property type="molecule type" value="mRNA"/>
</dbReference>
<evidence type="ECO:0000313" key="1">
    <source>
        <dbReference type="EMBL" id="ACG25220.1"/>
    </source>
</evidence>
<dbReference type="PaxDb" id="4577-GRMZM2G142549_P01"/>
<dbReference type="ExpressionAtlas" id="B6SK37">
    <property type="expression patterns" value="baseline and differential"/>
</dbReference>
<protein>
    <submittedName>
        <fullName evidence="1 3">Uncharacterized protein</fullName>
    </submittedName>
</protein>
<evidence type="ECO:0000313" key="3">
    <source>
        <dbReference type="EnsemblPlants" id="Zm00001eb095900_P001"/>
    </source>
</evidence>
<evidence type="ECO:0000313" key="4">
    <source>
        <dbReference type="Proteomes" id="UP000007305"/>
    </source>
</evidence>
<dbReference type="FunCoup" id="B6SK37">
    <property type="interactions" value="473"/>
</dbReference>
<dbReference type="AlphaFoldDB" id="B6SK37"/>
<evidence type="ECO:0000313" key="2">
    <source>
        <dbReference type="EMBL" id="ONM20848.1"/>
    </source>
</evidence>
<reference evidence="1" key="1">
    <citation type="journal article" date="2009" name="Plant Mol. Biol.">
        <title>Insights into corn genes derived from large-scale cDNA sequencing.</title>
        <authorList>
            <person name="Alexandrov N.N."/>
            <person name="Brover V.V."/>
            <person name="Freidin S."/>
            <person name="Troukhan M.E."/>
            <person name="Tatarinova T.V."/>
            <person name="Zhang H."/>
            <person name="Swaller T.J."/>
            <person name="Lu Y.P."/>
            <person name="Bouck J."/>
            <person name="Flavell R.B."/>
            <person name="Feldmann K.A."/>
        </authorList>
    </citation>
    <scope>NUCLEOTIDE SEQUENCE</scope>
</reference>
<organism evidence="1">
    <name type="scientific">Zea mays</name>
    <name type="common">Maize</name>
    <dbReference type="NCBI Taxonomy" id="4577"/>
    <lineage>
        <taxon>Eukaryota</taxon>
        <taxon>Viridiplantae</taxon>
        <taxon>Streptophyta</taxon>
        <taxon>Embryophyta</taxon>
        <taxon>Tracheophyta</taxon>
        <taxon>Spermatophyta</taxon>
        <taxon>Magnoliopsida</taxon>
        <taxon>Liliopsida</taxon>
        <taxon>Poales</taxon>
        <taxon>Poaceae</taxon>
        <taxon>PACMAD clade</taxon>
        <taxon>Panicoideae</taxon>
        <taxon>Andropogonodae</taxon>
        <taxon>Andropogoneae</taxon>
        <taxon>Tripsacinae</taxon>
        <taxon>Zea</taxon>
    </lineage>
</organism>
<reference evidence="3" key="4">
    <citation type="submission" date="2021-05" db="UniProtKB">
        <authorList>
            <consortium name="EnsemblPlants"/>
        </authorList>
    </citation>
    <scope>IDENTIFICATION</scope>
    <source>
        <strain evidence="3">cv. B73</strain>
    </source>
</reference>
<gene>
    <name evidence="2" type="ORF">ZEAMMB73_Zm00001d005325</name>
</gene>
<dbReference type="EMBL" id="CM007648">
    <property type="protein sequence ID" value="ONM20848.1"/>
    <property type="molecule type" value="Genomic_DNA"/>
</dbReference>
<name>B6SK37_MAIZE</name>
<dbReference type="Gramene" id="Zm00001eb095900_T001">
    <property type="protein sequence ID" value="Zm00001eb095900_P001"/>
    <property type="gene ID" value="Zm00001eb095900"/>
</dbReference>
<reference evidence="2 4" key="2">
    <citation type="submission" date="2015-12" db="EMBL/GenBank/DDBJ databases">
        <title>Update maize B73 reference genome by single molecule sequencing technologies.</title>
        <authorList>
            <consortium name="Maize Genome Sequencing Project"/>
            <person name="Ware D."/>
        </authorList>
    </citation>
    <scope>NUCLEOTIDE SEQUENCE [LARGE SCALE GENOMIC DNA]</scope>
    <source>
        <strain evidence="4">cv. B73</strain>
        <tissue evidence="2">Seedling</tissue>
    </source>
</reference>
<reference evidence="3" key="3">
    <citation type="submission" date="2019-07" db="EMBL/GenBank/DDBJ databases">
        <authorList>
            <person name="Seetharam A."/>
            <person name="Woodhouse M."/>
            <person name="Cannon E."/>
        </authorList>
    </citation>
    <scope>NUCLEOTIDE SEQUENCE [LARGE SCALE GENOMIC DNA]</scope>
    <source>
        <strain evidence="3">cv. B73</strain>
    </source>
</reference>
<dbReference type="HOGENOM" id="CLU_1268543_0_0_1"/>